<keyword evidence="7" id="KW-1185">Reference proteome</keyword>
<proteinExistence type="inferred from homology"/>
<dbReference type="GO" id="GO:0015562">
    <property type="term" value="F:efflux transmembrane transporter activity"/>
    <property type="evidence" value="ECO:0007669"/>
    <property type="project" value="TreeGrafter"/>
</dbReference>
<dbReference type="Pfam" id="PF25954">
    <property type="entry name" value="Beta-barrel_RND_2"/>
    <property type="match status" value="1"/>
</dbReference>
<sequence>MRAPAAAAVLLALMALAACSGEEEPPQEIVRPVLSTVIEPKTRQVQGFAGTIEPQVSAQLSFRILGRIVSRPVQVGDTVEKNQTLASLDPVSLELSVQGARADLASAQAQMANAAAAEERQRTLLASGNTPQATYDSARQAHDSAAANLERAQASLAKAEEELGYARLFSDFDGIVTATGAEVGQTVSPGQMVVTVARADIREAWFDAPEDVAGELEIGTPFEVVLQSQPSIRAQGKVREIAPQADPTTRTRRVKLTLADPPSAFRMGATMTARRVTDVPASIVLPLTALLEQDGKTQVWVVDPANSTVSPREVKVGSRSAGSFVVASGLDAGARVVTAGVHSLAEGQKVAVPQGGAQ</sequence>
<dbReference type="Gene3D" id="2.40.50.100">
    <property type="match status" value="1"/>
</dbReference>
<dbReference type="STRING" id="1192868.GCA_000304395_02391"/>
<dbReference type="Gene3D" id="2.40.420.20">
    <property type="match status" value="1"/>
</dbReference>
<feature type="domain" description="CusB-like beta-barrel" evidence="4">
    <location>
        <begin position="207"/>
        <end position="274"/>
    </location>
</feature>
<evidence type="ECO:0000313" key="7">
    <source>
        <dbReference type="Proteomes" id="UP000245396"/>
    </source>
</evidence>
<dbReference type="PANTHER" id="PTHR30469">
    <property type="entry name" value="MULTIDRUG RESISTANCE PROTEIN MDTA"/>
    <property type="match status" value="1"/>
</dbReference>
<dbReference type="InterPro" id="IPR058792">
    <property type="entry name" value="Beta-barrel_RND_2"/>
</dbReference>
<dbReference type="InterPro" id="IPR006143">
    <property type="entry name" value="RND_pump_MFP"/>
</dbReference>
<gene>
    <name evidence="6" type="ORF">C7441_11673</name>
</gene>
<reference evidence="6 7" key="1">
    <citation type="submission" date="2018-05" db="EMBL/GenBank/DDBJ databases">
        <title>Genomic Encyclopedia of Type Strains, Phase IV (KMG-IV): sequencing the most valuable type-strain genomes for metagenomic binning, comparative biology and taxonomic classification.</title>
        <authorList>
            <person name="Goeker M."/>
        </authorList>
    </citation>
    <scope>NUCLEOTIDE SEQUENCE [LARGE SCALE GENOMIC DNA]</scope>
    <source>
        <strain evidence="6 7">DSM 6986</strain>
    </source>
</reference>
<dbReference type="PANTHER" id="PTHR30469:SF15">
    <property type="entry name" value="HLYD FAMILY OF SECRETION PROTEINS"/>
    <property type="match status" value="1"/>
</dbReference>
<dbReference type="NCBIfam" id="TIGR01730">
    <property type="entry name" value="RND_mfp"/>
    <property type="match status" value="1"/>
</dbReference>
<dbReference type="InterPro" id="IPR058637">
    <property type="entry name" value="YknX-like_C"/>
</dbReference>
<name>A0A316C0H8_PSESE</name>
<dbReference type="Pfam" id="PF25989">
    <property type="entry name" value="YknX_C"/>
    <property type="match status" value="1"/>
</dbReference>
<dbReference type="RefSeq" id="WP_109614292.1">
    <property type="nucleotide sequence ID" value="NZ_QGGG01000016.1"/>
</dbReference>
<feature type="coiled-coil region" evidence="2">
    <location>
        <begin position="97"/>
        <end position="162"/>
    </location>
</feature>
<evidence type="ECO:0000259" key="4">
    <source>
        <dbReference type="Pfam" id="PF25954"/>
    </source>
</evidence>
<evidence type="ECO:0000256" key="2">
    <source>
        <dbReference type="SAM" id="Coils"/>
    </source>
</evidence>
<feature type="chain" id="PRO_5016373422" evidence="3">
    <location>
        <begin position="18"/>
        <end position="358"/>
    </location>
</feature>
<accession>A0A316C0H8</accession>
<dbReference type="Proteomes" id="UP000245396">
    <property type="component" value="Unassembled WGS sequence"/>
</dbReference>
<organism evidence="6 7">
    <name type="scientific">Pseudaminobacter salicylatoxidans</name>
    <dbReference type="NCBI Taxonomy" id="93369"/>
    <lineage>
        <taxon>Bacteria</taxon>
        <taxon>Pseudomonadati</taxon>
        <taxon>Pseudomonadota</taxon>
        <taxon>Alphaproteobacteria</taxon>
        <taxon>Hyphomicrobiales</taxon>
        <taxon>Phyllobacteriaceae</taxon>
        <taxon>Pseudaminobacter</taxon>
    </lineage>
</organism>
<dbReference type="AlphaFoldDB" id="A0A316C0H8"/>
<keyword evidence="3" id="KW-0732">Signal</keyword>
<dbReference type="Gene3D" id="1.10.287.470">
    <property type="entry name" value="Helix hairpin bin"/>
    <property type="match status" value="1"/>
</dbReference>
<protein>
    <submittedName>
        <fullName evidence="6">RND family efflux transporter MFP subunit</fullName>
    </submittedName>
</protein>
<comment type="caution">
    <text evidence="6">The sequence shown here is derived from an EMBL/GenBank/DDBJ whole genome shotgun (WGS) entry which is preliminary data.</text>
</comment>
<keyword evidence="2" id="KW-0175">Coiled coil</keyword>
<comment type="similarity">
    <text evidence="1">Belongs to the membrane fusion protein (MFP) (TC 8.A.1) family.</text>
</comment>
<dbReference type="GO" id="GO:1990281">
    <property type="term" value="C:efflux pump complex"/>
    <property type="evidence" value="ECO:0007669"/>
    <property type="project" value="TreeGrafter"/>
</dbReference>
<dbReference type="OrthoDB" id="9813967at2"/>
<dbReference type="PROSITE" id="PS51257">
    <property type="entry name" value="PROKAR_LIPOPROTEIN"/>
    <property type="match status" value="1"/>
</dbReference>
<evidence type="ECO:0000256" key="3">
    <source>
        <dbReference type="SAM" id="SignalP"/>
    </source>
</evidence>
<dbReference type="EMBL" id="QGGG01000016">
    <property type="protein sequence ID" value="PWJ78406.1"/>
    <property type="molecule type" value="Genomic_DNA"/>
</dbReference>
<evidence type="ECO:0000313" key="6">
    <source>
        <dbReference type="EMBL" id="PWJ78406.1"/>
    </source>
</evidence>
<feature type="signal peptide" evidence="3">
    <location>
        <begin position="1"/>
        <end position="17"/>
    </location>
</feature>
<feature type="domain" description="YknX-like C-terminal permuted SH3-like" evidence="5">
    <location>
        <begin position="283"/>
        <end position="352"/>
    </location>
</feature>
<evidence type="ECO:0000256" key="1">
    <source>
        <dbReference type="ARBA" id="ARBA00009477"/>
    </source>
</evidence>
<dbReference type="SUPFAM" id="SSF111369">
    <property type="entry name" value="HlyD-like secretion proteins"/>
    <property type="match status" value="1"/>
</dbReference>
<evidence type="ECO:0000259" key="5">
    <source>
        <dbReference type="Pfam" id="PF25989"/>
    </source>
</evidence>
<dbReference type="Gene3D" id="2.40.30.170">
    <property type="match status" value="1"/>
</dbReference>